<evidence type="ECO:0000259" key="1">
    <source>
        <dbReference type="Pfam" id="PF00293"/>
    </source>
</evidence>
<keyword evidence="3" id="KW-0378">Hydrolase</keyword>
<dbReference type="CDD" id="cd18873">
    <property type="entry name" value="NUDIX_NadM_like"/>
    <property type="match status" value="1"/>
</dbReference>
<dbReference type="InterPro" id="IPR000086">
    <property type="entry name" value="NUDIX_hydrolase_dom"/>
</dbReference>
<dbReference type="OrthoDB" id="9786141at2"/>
<dbReference type="InterPro" id="IPR054105">
    <property type="entry name" value="WHD_NrtR"/>
</dbReference>
<protein>
    <submittedName>
        <fullName evidence="3">NUDIX hydrolase</fullName>
    </submittedName>
</protein>
<dbReference type="AlphaFoldDB" id="A0A1S2VBD5"/>
<organism evidence="3 4">
    <name type="scientific">Arsenicibacter rosenii</name>
    <dbReference type="NCBI Taxonomy" id="1750698"/>
    <lineage>
        <taxon>Bacteria</taxon>
        <taxon>Pseudomonadati</taxon>
        <taxon>Bacteroidota</taxon>
        <taxon>Cytophagia</taxon>
        <taxon>Cytophagales</taxon>
        <taxon>Spirosomataceae</taxon>
        <taxon>Arsenicibacter</taxon>
    </lineage>
</organism>
<dbReference type="Gene3D" id="3.90.79.10">
    <property type="entry name" value="Nucleoside Triphosphate Pyrophosphohydrolase"/>
    <property type="match status" value="1"/>
</dbReference>
<gene>
    <name evidence="3" type="ORF">BLX24_26645</name>
</gene>
<dbReference type="Proteomes" id="UP000181790">
    <property type="component" value="Unassembled WGS sequence"/>
</dbReference>
<dbReference type="Pfam" id="PF00293">
    <property type="entry name" value="NUDIX"/>
    <property type="match status" value="1"/>
</dbReference>
<reference evidence="3 4" key="1">
    <citation type="submission" date="2016-10" db="EMBL/GenBank/DDBJ databases">
        <title>Arsenicibacter rosenii gen. nov., sp. nov., an efficient arsenic-methylating bacterium isolated from an arsenic-contaminated paddy soil.</title>
        <authorList>
            <person name="Huang K."/>
        </authorList>
    </citation>
    <scope>NUCLEOTIDE SEQUENCE [LARGE SCALE GENOMIC DNA]</scope>
    <source>
        <strain evidence="3 4">SM-1</strain>
    </source>
</reference>
<dbReference type="SUPFAM" id="SSF55811">
    <property type="entry name" value="Nudix"/>
    <property type="match status" value="1"/>
</dbReference>
<feature type="domain" description="Nudix hydrolase" evidence="1">
    <location>
        <begin position="21"/>
        <end position="154"/>
    </location>
</feature>
<comment type="caution">
    <text evidence="3">The sequence shown here is derived from an EMBL/GenBank/DDBJ whole genome shotgun (WGS) entry which is preliminary data.</text>
</comment>
<dbReference type="PANTHER" id="PTHR43736">
    <property type="entry name" value="ADP-RIBOSE PYROPHOSPHATASE"/>
    <property type="match status" value="1"/>
</dbReference>
<keyword evidence="4" id="KW-1185">Reference proteome</keyword>
<dbReference type="InterPro" id="IPR036388">
    <property type="entry name" value="WH-like_DNA-bd_sf"/>
</dbReference>
<sequence length="251" mass="29194">MQANEALKNFLDNGDAIFQNVSIDCVIFGFHQNQLKVLVLTFKNTDKRSLPGGFVFRDEGINDAAQRILQERTGLHDIYLEQFCTFGQADRAISKVHRDTMQAIGIELPDDHWVLGRFLSVGYYALVDFSKVVLTTGILDEDYHWYDIHRVPPLILDHNHITRKALETLRLMLDYKLIGFNLLPEMFTMSELQALYETILDKKLLRANFQRKMLSLEILERVDKKWTGGAHKAPYLYRFDPRRAAAFLERE</sequence>
<accession>A0A1S2VBD5</accession>
<name>A0A1S2VBD5_9BACT</name>
<evidence type="ECO:0000313" key="3">
    <source>
        <dbReference type="EMBL" id="OIN56041.1"/>
    </source>
</evidence>
<dbReference type="InterPro" id="IPR015797">
    <property type="entry name" value="NUDIX_hydrolase-like_dom_sf"/>
</dbReference>
<evidence type="ECO:0000313" key="4">
    <source>
        <dbReference type="Proteomes" id="UP000181790"/>
    </source>
</evidence>
<dbReference type="SUPFAM" id="SSF46785">
    <property type="entry name" value="Winged helix' DNA-binding domain"/>
    <property type="match status" value="1"/>
</dbReference>
<dbReference type="EMBL" id="MORL01000029">
    <property type="protein sequence ID" value="OIN56041.1"/>
    <property type="molecule type" value="Genomic_DNA"/>
</dbReference>
<dbReference type="Gene3D" id="1.10.10.10">
    <property type="entry name" value="Winged helix-like DNA-binding domain superfamily/Winged helix DNA-binding domain"/>
    <property type="match status" value="1"/>
</dbReference>
<proteinExistence type="predicted"/>
<dbReference type="RefSeq" id="WP_071506282.1">
    <property type="nucleotide sequence ID" value="NZ_MORL01000029.1"/>
</dbReference>
<dbReference type="InterPro" id="IPR036390">
    <property type="entry name" value="WH_DNA-bd_sf"/>
</dbReference>
<dbReference type="GO" id="GO:0016787">
    <property type="term" value="F:hydrolase activity"/>
    <property type="evidence" value="ECO:0007669"/>
    <property type="project" value="UniProtKB-KW"/>
</dbReference>
<dbReference type="PANTHER" id="PTHR43736:SF4">
    <property type="entry name" value="SLR1690 PROTEIN"/>
    <property type="match status" value="1"/>
</dbReference>
<dbReference type="Pfam" id="PF21906">
    <property type="entry name" value="WHD_NrtR"/>
    <property type="match status" value="1"/>
</dbReference>
<feature type="domain" description="NrtR DNA-binding winged helix" evidence="2">
    <location>
        <begin position="179"/>
        <end position="239"/>
    </location>
</feature>
<evidence type="ECO:0000259" key="2">
    <source>
        <dbReference type="Pfam" id="PF21906"/>
    </source>
</evidence>